<feature type="transmembrane region" description="Helical" evidence="1">
    <location>
        <begin position="170"/>
        <end position="192"/>
    </location>
</feature>
<dbReference type="Proteomes" id="UP001153292">
    <property type="component" value="Chromosome 4"/>
</dbReference>
<dbReference type="Gene3D" id="1.20.1250.20">
    <property type="entry name" value="MFS general substrate transporter like domains"/>
    <property type="match status" value="1"/>
</dbReference>
<sequence length="441" mass="49036">MEKKDKERKVPEGGWGYSVCFGVIITFISGIGHINSFGLIYNDFINETKSTAKSLTTAHGVFSMMLAIGSLILNIISKKISLRISGFIGATTFCIGSFSTIFITNTNQLPITFGVLQGIGFGIMVPVLYSTLNFYFEKKRTTVMSACKAIQGITLMWYPQILKMMIANYGFRGTLLIISAISLHVFPGMAVMKTSFDKLAESRTANLIESGNVKKEENVDLLNREDNVNCTGTKDKTINSKSWLHQIMALELLKDPFYFNICIGQSLINFSDITFFILHPMLLFQYGYNPAQVATCISIGAAADVVGRCLLTIISSFTSINTRLLFYISSISTFVVRIVILQVKQNIWIISATATLGVLRAWLHVASPLVISNYVLHKDFPSAYSMFLLITGAVNLTLSPLIGLIKDEYQDFVPAFYALSICCLPCVILWPVEYIWRRSSS</sequence>
<feature type="transmembrane region" description="Helical" evidence="1">
    <location>
        <begin position="54"/>
        <end position="77"/>
    </location>
</feature>
<feature type="transmembrane region" description="Helical" evidence="1">
    <location>
        <begin position="415"/>
        <end position="436"/>
    </location>
</feature>
<evidence type="ECO:0000313" key="3">
    <source>
        <dbReference type="Proteomes" id="UP001153292"/>
    </source>
</evidence>
<feature type="transmembrane region" description="Helical" evidence="1">
    <location>
        <begin position="257"/>
        <end position="279"/>
    </location>
</feature>
<feature type="transmembrane region" description="Helical" evidence="1">
    <location>
        <begin position="324"/>
        <end position="341"/>
    </location>
</feature>
<keyword evidence="1" id="KW-0812">Transmembrane</keyword>
<keyword evidence="3" id="KW-1185">Reference proteome</keyword>
<dbReference type="SUPFAM" id="SSF103473">
    <property type="entry name" value="MFS general substrate transporter"/>
    <property type="match status" value="1"/>
</dbReference>
<dbReference type="PANTHER" id="PTHR11360">
    <property type="entry name" value="MONOCARBOXYLATE TRANSPORTER"/>
    <property type="match status" value="1"/>
</dbReference>
<dbReference type="InterPro" id="IPR011701">
    <property type="entry name" value="MFS"/>
</dbReference>
<keyword evidence="1" id="KW-0472">Membrane</keyword>
<dbReference type="EMBL" id="OU963897">
    <property type="protein sequence ID" value="CAH0405203.1"/>
    <property type="molecule type" value="Genomic_DNA"/>
</dbReference>
<accession>A0ABN8B6R7</accession>
<dbReference type="PANTHER" id="PTHR11360:SF309">
    <property type="entry name" value="MONOCARBOXYLATE TRANSPORTER 7-LIKE PROTEIN"/>
    <property type="match status" value="1"/>
</dbReference>
<feature type="transmembrane region" description="Helical" evidence="1">
    <location>
        <begin position="383"/>
        <end position="403"/>
    </location>
</feature>
<reference evidence="2" key="1">
    <citation type="submission" date="2021-12" db="EMBL/GenBank/DDBJ databases">
        <authorList>
            <person name="King R."/>
        </authorList>
    </citation>
    <scope>NUCLEOTIDE SEQUENCE</scope>
</reference>
<gene>
    <name evidence="2" type="ORF">CHILSU_LOCUS8559</name>
</gene>
<keyword evidence="1" id="KW-1133">Transmembrane helix</keyword>
<dbReference type="InterPro" id="IPR050327">
    <property type="entry name" value="Proton-linked_MCT"/>
</dbReference>
<evidence type="ECO:0000313" key="2">
    <source>
        <dbReference type="EMBL" id="CAH0405203.1"/>
    </source>
</evidence>
<feature type="transmembrane region" description="Helical" evidence="1">
    <location>
        <begin position="291"/>
        <end position="317"/>
    </location>
</feature>
<proteinExistence type="predicted"/>
<feature type="transmembrane region" description="Helical" evidence="1">
    <location>
        <begin position="12"/>
        <end position="34"/>
    </location>
</feature>
<evidence type="ECO:0000256" key="1">
    <source>
        <dbReference type="SAM" id="Phobius"/>
    </source>
</evidence>
<dbReference type="InterPro" id="IPR036259">
    <property type="entry name" value="MFS_trans_sf"/>
</dbReference>
<feature type="transmembrane region" description="Helical" evidence="1">
    <location>
        <begin position="109"/>
        <end position="129"/>
    </location>
</feature>
<dbReference type="Pfam" id="PF07690">
    <property type="entry name" value="MFS_1"/>
    <property type="match status" value="1"/>
</dbReference>
<feature type="transmembrane region" description="Helical" evidence="1">
    <location>
        <begin position="84"/>
        <end position="103"/>
    </location>
</feature>
<name>A0ABN8B6R7_CHISP</name>
<protein>
    <recommendedName>
        <fullName evidence="4">Major facilitator superfamily (MFS) profile domain-containing protein</fullName>
    </recommendedName>
</protein>
<evidence type="ECO:0008006" key="4">
    <source>
        <dbReference type="Google" id="ProtNLM"/>
    </source>
</evidence>
<organism evidence="2 3">
    <name type="scientific">Chilo suppressalis</name>
    <name type="common">Asiatic rice borer moth</name>
    <dbReference type="NCBI Taxonomy" id="168631"/>
    <lineage>
        <taxon>Eukaryota</taxon>
        <taxon>Metazoa</taxon>
        <taxon>Ecdysozoa</taxon>
        <taxon>Arthropoda</taxon>
        <taxon>Hexapoda</taxon>
        <taxon>Insecta</taxon>
        <taxon>Pterygota</taxon>
        <taxon>Neoptera</taxon>
        <taxon>Endopterygota</taxon>
        <taxon>Lepidoptera</taxon>
        <taxon>Glossata</taxon>
        <taxon>Ditrysia</taxon>
        <taxon>Pyraloidea</taxon>
        <taxon>Crambidae</taxon>
        <taxon>Crambinae</taxon>
        <taxon>Chilo</taxon>
    </lineage>
</organism>
<feature type="transmembrane region" description="Helical" evidence="1">
    <location>
        <begin position="347"/>
        <end position="371"/>
    </location>
</feature>